<dbReference type="PROSITE" id="PS51707">
    <property type="entry name" value="CYTH"/>
    <property type="match status" value="1"/>
</dbReference>
<evidence type="ECO:0000313" key="2">
    <source>
        <dbReference type="EMBL" id="MDA0563046.1"/>
    </source>
</evidence>
<keyword evidence="3" id="KW-1185">Reference proteome</keyword>
<dbReference type="AlphaFoldDB" id="A0A9X3NS22"/>
<dbReference type="Proteomes" id="UP001140076">
    <property type="component" value="Unassembled WGS sequence"/>
</dbReference>
<feature type="domain" description="CYTH" evidence="1">
    <location>
        <begin position="2"/>
        <end position="169"/>
    </location>
</feature>
<proteinExistence type="predicted"/>
<dbReference type="Pfam" id="PF01928">
    <property type="entry name" value="CYTH"/>
    <property type="match status" value="1"/>
</dbReference>
<dbReference type="EMBL" id="JAJAQC010000003">
    <property type="protein sequence ID" value="MDA0563046.1"/>
    <property type="molecule type" value="Genomic_DNA"/>
</dbReference>
<reference evidence="2" key="1">
    <citation type="submission" date="2021-10" db="EMBL/GenBank/DDBJ databases">
        <title>Streptomonospora sp. nov., isolated from mangrove soil.</title>
        <authorList>
            <person name="Chen X."/>
            <person name="Ge X."/>
            <person name="Liu W."/>
        </authorList>
    </citation>
    <scope>NUCLEOTIDE SEQUENCE</scope>
    <source>
        <strain evidence="2">S1-112</strain>
    </source>
</reference>
<dbReference type="InterPro" id="IPR008173">
    <property type="entry name" value="Adenylyl_cyclase_CyaB"/>
</dbReference>
<protein>
    <submittedName>
        <fullName evidence="2">Class IV adenylate cyclase</fullName>
    </submittedName>
</protein>
<dbReference type="InterPro" id="IPR023577">
    <property type="entry name" value="CYTH_domain"/>
</dbReference>
<name>A0A9X3NS22_9ACTN</name>
<dbReference type="SUPFAM" id="SSF55154">
    <property type="entry name" value="CYTH-like phosphatases"/>
    <property type="match status" value="1"/>
</dbReference>
<dbReference type="CDD" id="cd07890">
    <property type="entry name" value="CYTH-like_AC_IV-like"/>
    <property type="match status" value="1"/>
</dbReference>
<accession>A0A9X3NS22</accession>
<sequence length="195" mass="21505">MQHEYEATFLAIDVADLRTRLAGLGAVQVFPRTRFTRRIFEGGALPAGAWLRLRDEGGRSTLTLKRVTDPTAIDGTTEVETEVADPDAAAEILTGVGLRQVRYQENDREEWRLGEVVFDIDTWPGLPTFLEVEGPDEEAVRRAAALLGLDYTRARFGSVDEIYRTEASRDILAEPVLLFAEAEPGAGAAERAAEE</sequence>
<dbReference type="RefSeq" id="WP_270070338.1">
    <property type="nucleotide sequence ID" value="NZ_JAJAQC010000003.1"/>
</dbReference>
<gene>
    <name evidence="2" type="ORF">LG943_01655</name>
</gene>
<dbReference type="Gene3D" id="2.40.320.10">
    <property type="entry name" value="Hypothetical Protein Pfu-838710-001"/>
    <property type="match status" value="1"/>
</dbReference>
<comment type="caution">
    <text evidence="2">The sequence shown here is derived from an EMBL/GenBank/DDBJ whole genome shotgun (WGS) entry which is preliminary data.</text>
</comment>
<evidence type="ECO:0000259" key="1">
    <source>
        <dbReference type="PROSITE" id="PS51707"/>
    </source>
</evidence>
<dbReference type="InterPro" id="IPR033469">
    <property type="entry name" value="CYTH-like_dom_sf"/>
</dbReference>
<evidence type="ECO:0000313" key="3">
    <source>
        <dbReference type="Proteomes" id="UP001140076"/>
    </source>
</evidence>
<organism evidence="2 3">
    <name type="scientific">Streptomonospora mangrovi</name>
    <dbReference type="NCBI Taxonomy" id="2883123"/>
    <lineage>
        <taxon>Bacteria</taxon>
        <taxon>Bacillati</taxon>
        <taxon>Actinomycetota</taxon>
        <taxon>Actinomycetes</taxon>
        <taxon>Streptosporangiales</taxon>
        <taxon>Nocardiopsidaceae</taxon>
        <taxon>Streptomonospora</taxon>
    </lineage>
</organism>